<organism evidence="1 2">
    <name type="scientific">Violaceomyces palustris</name>
    <dbReference type="NCBI Taxonomy" id="1673888"/>
    <lineage>
        <taxon>Eukaryota</taxon>
        <taxon>Fungi</taxon>
        <taxon>Dikarya</taxon>
        <taxon>Basidiomycota</taxon>
        <taxon>Ustilaginomycotina</taxon>
        <taxon>Ustilaginomycetes</taxon>
        <taxon>Violaceomycetales</taxon>
        <taxon>Violaceomycetaceae</taxon>
        <taxon>Violaceomyces</taxon>
    </lineage>
</organism>
<dbReference type="Proteomes" id="UP000245626">
    <property type="component" value="Unassembled WGS sequence"/>
</dbReference>
<keyword evidence="2" id="KW-1185">Reference proteome</keyword>
<reference evidence="1 2" key="1">
    <citation type="journal article" date="2018" name="Mol. Biol. Evol.">
        <title>Broad Genomic Sampling Reveals a Smut Pathogenic Ancestry of the Fungal Clade Ustilaginomycotina.</title>
        <authorList>
            <person name="Kijpornyongpan T."/>
            <person name="Mondo S.J."/>
            <person name="Barry K."/>
            <person name="Sandor L."/>
            <person name="Lee J."/>
            <person name="Lipzen A."/>
            <person name="Pangilinan J."/>
            <person name="LaButti K."/>
            <person name="Hainaut M."/>
            <person name="Henrissat B."/>
            <person name="Grigoriev I.V."/>
            <person name="Spatafora J.W."/>
            <person name="Aime M.C."/>
        </authorList>
    </citation>
    <scope>NUCLEOTIDE SEQUENCE [LARGE SCALE GENOMIC DNA]</scope>
    <source>
        <strain evidence="1 2">SA 807</strain>
    </source>
</reference>
<name>A0ACD0P7Y5_9BASI</name>
<sequence>MNKTTDCDVHQSVHYHHHIPATLSSPSFFPVDSLSSSLFLPLPPSSSLFLSIPLFSFLPYPFYSFYNQFTSAKLKSHPFLTAFQPFTFPSLRLATNYFELKIF</sequence>
<dbReference type="EMBL" id="KZ819697">
    <property type="protein sequence ID" value="PWN54076.1"/>
    <property type="molecule type" value="Genomic_DNA"/>
</dbReference>
<evidence type="ECO:0000313" key="2">
    <source>
        <dbReference type="Proteomes" id="UP000245626"/>
    </source>
</evidence>
<proteinExistence type="predicted"/>
<gene>
    <name evidence="1" type="ORF">IE53DRAFT_44311</name>
</gene>
<evidence type="ECO:0000313" key="1">
    <source>
        <dbReference type="EMBL" id="PWN54076.1"/>
    </source>
</evidence>
<accession>A0ACD0P7Y5</accession>
<protein>
    <submittedName>
        <fullName evidence="1">Uncharacterized protein</fullName>
    </submittedName>
</protein>